<proteinExistence type="predicted"/>
<sequence length="102" mass="11874">MINVYKTKLPRIKGRSSKTEKEIADLRLGEFNIEESVGMKFIKSITDKEITRQALVSLATIFSILSGIVVNRDLKRRRELLIKWFDINAEKLEPFKEFVSIM</sequence>
<reference evidence="1" key="1">
    <citation type="submission" date="2016-10" db="EMBL/GenBank/DDBJ databases">
        <authorList>
            <person name="Benchimol M."/>
            <person name="Almeida L.G."/>
            <person name="Vasconcelos A.T."/>
            <person name="Perreira-Neves A."/>
            <person name="Rosa I.A."/>
            <person name="Tasca T."/>
            <person name="Bogo M.R."/>
            <person name="de Souza W."/>
        </authorList>
    </citation>
    <scope>NUCLEOTIDE SEQUENCE [LARGE SCALE GENOMIC DNA]</scope>
    <source>
        <strain evidence="1">K</strain>
    </source>
</reference>
<keyword evidence="2" id="KW-1185">Reference proteome</keyword>
<dbReference type="GeneID" id="94829700"/>
<gene>
    <name evidence="1" type="ORF">TRFO_09685</name>
</gene>
<comment type="caution">
    <text evidence="1">The sequence shown here is derived from an EMBL/GenBank/DDBJ whole genome shotgun (WGS) entry which is preliminary data.</text>
</comment>
<evidence type="ECO:0000313" key="2">
    <source>
        <dbReference type="Proteomes" id="UP000179807"/>
    </source>
</evidence>
<dbReference type="RefSeq" id="XP_068350249.1">
    <property type="nucleotide sequence ID" value="XM_068494996.1"/>
</dbReference>
<organism evidence="1 2">
    <name type="scientific">Tritrichomonas foetus</name>
    <dbReference type="NCBI Taxonomy" id="1144522"/>
    <lineage>
        <taxon>Eukaryota</taxon>
        <taxon>Metamonada</taxon>
        <taxon>Parabasalia</taxon>
        <taxon>Tritrichomonadida</taxon>
        <taxon>Tritrichomonadidae</taxon>
        <taxon>Tritrichomonas</taxon>
    </lineage>
</organism>
<protein>
    <submittedName>
        <fullName evidence="1">Uncharacterized protein</fullName>
    </submittedName>
</protein>
<dbReference type="VEuPathDB" id="TrichDB:TRFO_09685"/>
<evidence type="ECO:0000313" key="1">
    <source>
        <dbReference type="EMBL" id="OHS97112.1"/>
    </source>
</evidence>
<name>A0A1J4JDD9_9EUKA</name>
<accession>A0A1J4JDD9</accession>
<dbReference type="EMBL" id="MLAK01001137">
    <property type="protein sequence ID" value="OHS97112.1"/>
    <property type="molecule type" value="Genomic_DNA"/>
</dbReference>
<dbReference type="AlphaFoldDB" id="A0A1J4JDD9"/>
<dbReference type="Proteomes" id="UP000179807">
    <property type="component" value="Unassembled WGS sequence"/>
</dbReference>